<evidence type="ECO:0000256" key="5">
    <source>
        <dbReference type="SAM" id="MobiDB-lite"/>
    </source>
</evidence>
<keyword evidence="2" id="KW-0238">DNA-binding</keyword>
<proteinExistence type="predicted"/>
<sequence length="419" mass="45897">MAAHLRSDVSDDGLTIMFEHCNARSHYSDLSSGRSSPSQSSAPHTPTDQLSSYPLEDASEDSWNLIPYDVPWGPEYYHYRTGTLPGPAGACLFLRSPTPLKNRRTQKACNKCRQRKAKCTGTRPTCSRCVARGYICEYVEEAKRPSHNAGRSGARQARERRDPSEEPSDDAEYSSAEGDSPSPCAPQLFAPRPLKLEEPDYATPDLIYPDSADTSDTASSSAEYHSPWEDATYHAEAPYVYNSPAESFGEPRVGEYFESPVYVADTDMTPYHAQPAYFPQGSSQHPAAAVHAPRPVRCTGSPSFLSPQAQHARLASSCEAPLFAHDSDMLINMSPAAEPSSQIAIPQLPSMQSAELAAVHGGAVGYAHPQEMYYYPAPMPQYPFLQYQYAVTGYLPAPQENLESAMLYTMVQVPTGMAS</sequence>
<dbReference type="STRING" id="154538.A0A1M2V5D1"/>
<dbReference type="CDD" id="cd00067">
    <property type="entry name" value="GAL4"/>
    <property type="match status" value="1"/>
</dbReference>
<evidence type="ECO:0000256" key="2">
    <source>
        <dbReference type="ARBA" id="ARBA00023125"/>
    </source>
</evidence>
<dbReference type="GO" id="GO:0005634">
    <property type="term" value="C:nucleus"/>
    <property type="evidence" value="ECO:0007669"/>
    <property type="project" value="TreeGrafter"/>
</dbReference>
<evidence type="ECO:0000313" key="7">
    <source>
        <dbReference type="EMBL" id="OJT02783.1"/>
    </source>
</evidence>
<dbReference type="PROSITE" id="PS50048">
    <property type="entry name" value="ZN2_CY6_FUNGAL_2"/>
    <property type="match status" value="1"/>
</dbReference>
<dbReference type="GO" id="GO:0000981">
    <property type="term" value="F:DNA-binding transcription factor activity, RNA polymerase II-specific"/>
    <property type="evidence" value="ECO:0007669"/>
    <property type="project" value="InterPro"/>
</dbReference>
<dbReference type="SUPFAM" id="SSF57701">
    <property type="entry name" value="Zn2/Cys6 DNA-binding domain"/>
    <property type="match status" value="1"/>
</dbReference>
<dbReference type="Pfam" id="PF00172">
    <property type="entry name" value="Zn_clus"/>
    <property type="match status" value="1"/>
</dbReference>
<dbReference type="InterPro" id="IPR001138">
    <property type="entry name" value="Zn2Cys6_DnaBD"/>
</dbReference>
<accession>A0A1M2V5D1</accession>
<evidence type="ECO:0000259" key="6">
    <source>
        <dbReference type="PROSITE" id="PS50048"/>
    </source>
</evidence>
<dbReference type="GO" id="GO:0045944">
    <property type="term" value="P:positive regulation of transcription by RNA polymerase II"/>
    <property type="evidence" value="ECO:0007669"/>
    <property type="project" value="TreeGrafter"/>
</dbReference>
<keyword evidence="8" id="KW-1185">Reference proteome</keyword>
<dbReference type="EMBL" id="MNAD01001649">
    <property type="protein sequence ID" value="OJT02783.1"/>
    <property type="molecule type" value="Genomic_DNA"/>
</dbReference>
<reference evidence="7 8" key="1">
    <citation type="submission" date="2016-10" db="EMBL/GenBank/DDBJ databases">
        <title>Genome sequence of the basidiomycete white-rot fungus Trametes pubescens.</title>
        <authorList>
            <person name="Makela M.R."/>
            <person name="Granchi Z."/>
            <person name="Peng M."/>
            <person name="De Vries R.P."/>
            <person name="Grigoriev I."/>
            <person name="Riley R."/>
            <person name="Hilden K."/>
        </authorList>
    </citation>
    <scope>NUCLEOTIDE SEQUENCE [LARGE SCALE GENOMIC DNA]</scope>
    <source>
        <strain evidence="7 8">FBCC735</strain>
    </source>
</reference>
<name>A0A1M2V5D1_TRAPU</name>
<dbReference type="OMA" id="WNLIPYD"/>
<comment type="caution">
    <text evidence="7">The sequence shown here is derived from an EMBL/GenBank/DDBJ whole genome shotgun (WGS) entry which is preliminary data.</text>
</comment>
<dbReference type="GO" id="GO:0000978">
    <property type="term" value="F:RNA polymerase II cis-regulatory region sequence-specific DNA binding"/>
    <property type="evidence" value="ECO:0007669"/>
    <property type="project" value="TreeGrafter"/>
</dbReference>
<feature type="region of interest" description="Disordered" evidence="5">
    <location>
        <begin position="201"/>
        <end position="225"/>
    </location>
</feature>
<dbReference type="AlphaFoldDB" id="A0A1M2V5D1"/>
<keyword evidence="3" id="KW-0804">Transcription</keyword>
<dbReference type="Proteomes" id="UP000184267">
    <property type="component" value="Unassembled WGS sequence"/>
</dbReference>
<dbReference type="InterPro" id="IPR050675">
    <property type="entry name" value="OAF3"/>
</dbReference>
<keyword evidence="1" id="KW-0805">Transcription regulation</keyword>
<dbReference type="PROSITE" id="PS00463">
    <property type="entry name" value="ZN2_CY6_FUNGAL_1"/>
    <property type="match status" value="1"/>
</dbReference>
<dbReference type="GO" id="GO:0008270">
    <property type="term" value="F:zinc ion binding"/>
    <property type="evidence" value="ECO:0007669"/>
    <property type="project" value="InterPro"/>
</dbReference>
<protein>
    <recommendedName>
        <fullName evidence="6">Zn(2)-C6 fungal-type domain-containing protein</fullName>
    </recommendedName>
</protein>
<dbReference type="PRINTS" id="PR00755">
    <property type="entry name" value="AFLATOXINBRP"/>
</dbReference>
<evidence type="ECO:0000313" key="8">
    <source>
        <dbReference type="Proteomes" id="UP000184267"/>
    </source>
</evidence>
<feature type="region of interest" description="Disordered" evidence="5">
    <location>
        <begin position="274"/>
        <end position="293"/>
    </location>
</feature>
<organism evidence="7 8">
    <name type="scientific">Trametes pubescens</name>
    <name type="common">White-rot fungus</name>
    <dbReference type="NCBI Taxonomy" id="154538"/>
    <lineage>
        <taxon>Eukaryota</taxon>
        <taxon>Fungi</taxon>
        <taxon>Dikarya</taxon>
        <taxon>Basidiomycota</taxon>
        <taxon>Agaricomycotina</taxon>
        <taxon>Agaricomycetes</taxon>
        <taxon>Polyporales</taxon>
        <taxon>Polyporaceae</taxon>
        <taxon>Trametes</taxon>
    </lineage>
</organism>
<evidence type="ECO:0000256" key="3">
    <source>
        <dbReference type="ARBA" id="ARBA00023163"/>
    </source>
</evidence>
<dbReference type="PANTHER" id="PTHR31069:SF12">
    <property type="entry name" value="TRANSCRIPTION FACTOR DOMAIN-CONTAINING PROTEIN"/>
    <property type="match status" value="1"/>
</dbReference>
<evidence type="ECO:0000256" key="4">
    <source>
        <dbReference type="ARBA" id="ARBA00023242"/>
    </source>
</evidence>
<feature type="compositionally biased region" description="Polar residues" evidence="5">
    <location>
        <begin position="42"/>
        <end position="52"/>
    </location>
</feature>
<gene>
    <name evidence="7" type="ORF">TRAPUB_6639</name>
</gene>
<dbReference type="OrthoDB" id="2441642at2759"/>
<dbReference type="SMART" id="SM00066">
    <property type="entry name" value="GAL4"/>
    <property type="match status" value="1"/>
</dbReference>
<keyword evidence="4" id="KW-0539">Nucleus</keyword>
<feature type="region of interest" description="Disordered" evidence="5">
    <location>
        <begin position="145"/>
        <end position="189"/>
    </location>
</feature>
<evidence type="ECO:0000256" key="1">
    <source>
        <dbReference type="ARBA" id="ARBA00023015"/>
    </source>
</evidence>
<feature type="region of interest" description="Disordered" evidence="5">
    <location>
        <begin position="28"/>
        <end position="56"/>
    </location>
</feature>
<feature type="domain" description="Zn(2)-C6 fungal-type" evidence="6">
    <location>
        <begin position="108"/>
        <end position="138"/>
    </location>
</feature>
<dbReference type="Gene3D" id="4.10.240.10">
    <property type="entry name" value="Zn(2)-C6 fungal-type DNA-binding domain"/>
    <property type="match status" value="1"/>
</dbReference>
<feature type="compositionally biased region" description="Low complexity" evidence="5">
    <location>
        <begin position="210"/>
        <end position="222"/>
    </location>
</feature>
<dbReference type="InterPro" id="IPR036864">
    <property type="entry name" value="Zn2-C6_fun-type_DNA-bd_sf"/>
</dbReference>
<feature type="compositionally biased region" description="Low complexity" evidence="5">
    <location>
        <begin position="28"/>
        <end position="41"/>
    </location>
</feature>
<dbReference type="PANTHER" id="PTHR31069">
    <property type="entry name" value="OLEATE-ACTIVATED TRANSCRIPTION FACTOR 1-RELATED"/>
    <property type="match status" value="1"/>
</dbReference>